<proteinExistence type="predicted"/>
<evidence type="ECO:0000313" key="1">
    <source>
        <dbReference type="EMBL" id="KAE9531672.1"/>
    </source>
</evidence>
<accession>A0A6G0TET8</accession>
<gene>
    <name evidence="1" type="ORF">AGLY_010878</name>
</gene>
<protein>
    <submittedName>
        <fullName evidence="1">Uncharacterized protein</fullName>
    </submittedName>
</protein>
<comment type="caution">
    <text evidence="1">The sequence shown here is derived from an EMBL/GenBank/DDBJ whole genome shotgun (WGS) entry which is preliminary data.</text>
</comment>
<name>A0A6G0TET8_APHGL</name>
<organism evidence="1 2">
    <name type="scientific">Aphis glycines</name>
    <name type="common">Soybean aphid</name>
    <dbReference type="NCBI Taxonomy" id="307491"/>
    <lineage>
        <taxon>Eukaryota</taxon>
        <taxon>Metazoa</taxon>
        <taxon>Ecdysozoa</taxon>
        <taxon>Arthropoda</taxon>
        <taxon>Hexapoda</taxon>
        <taxon>Insecta</taxon>
        <taxon>Pterygota</taxon>
        <taxon>Neoptera</taxon>
        <taxon>Paraneoptera</taxon>
        <taxon>Hemiptera</taxon>
        <taxon>Sternorrhyncha</taxon>
        <taxon>Aphidomorpha</taxon>
        <taxon>Aphidoidea</taxon>
        <taxon>Aphididae</taxon>
        <taxon>Aphidini</taxon>
        <taxon>Aphis</taxon>
        <taxon>Aphis</taxon>
    </lineage>
</organism>
<dbReference type="EMBL" id="VYZN01000041">
    <property type="protein sequence ID" value="KAE9531672.1"/>
    <property type="molecule type" value="Genomic_DNA"/>
</dbReference>
<reference evidence="1 2" key="1">
    <citation type="submission" date="2019-08" db="EMBL/GenBank/DDBJ databases">
        <title>The genome of the soybean aphid Biotype 1, its phylome, world population structure and adaptation to the North American continent.</title>
        <authorList>
            <person name="Giordano R."/>
            <person name="Donthu R.K."/>
            <person name="Hernandez A.G."/>
            <person name="Wright C.L."/>
            <person name="Zimin A.V."/>
        </authorList>
    </citation>
    <scope>NUCLEOTIDE SEQUENCE [LARGE SCALE GENOMIC DNA]</scope>
    <source>
        <tissue evidence="1">Whole aphids</tissue>
    </source>
</reference>
<keyword evidence="2" id="KW-1185">Reference proteome</keyword>
<sequence>MNLNAICNPLNYSSRKKKSEGKNILTKITLLNIYILTMFSNYDLENCFVALDLKVSIILLRFYEEIVWFTTSKLYYFVSKAADERGVNGIHLRCAISEWRTGLGIAVAFTVKLISMSFGCNLVRRRAFALTRPPNIPTSRSQSNPKFLEPHSKRSEECIDFTMIITSRNNAPISNYGGGFRCKSEYPWCIIEFKFLRNLSKTRKFAMSIKFFGPIKILTDKSSPFRINEGYIRKIKHHCEKSKLIAFVLKQLVCDLRYEGSRTKENNPERTFMEFIRVVDQFKTNIHIINHFSSNNEYVNLLKKVRGVC</sequence>
<dbReference type="Proteomes" id="UP000475862">
    <property type="component" value="Unassembled WGS sequence"/>
</dbReference>
<dbReference type="AlphaFoldDB" id="A0A6G0TET8"/>
<evidence type="ECO:0000313" key="2">
    <source>
        <dbReference type="Proteomes" id="UP000475862"/>
    </source>
</evidence>